<keyword evidence="2" id="KW-1185">Reference proteome</keyword>
<dbReference type="eggNOG" id="KOG4308">
    <property type="taxonomic scope" value="Eukaryota"/>
</dbReference>
<reference evidence="3" key="1">
    <citation type="submission" date="2025-08" db="UniProtKB">
        <authorList>
            <consortium name="RefSeq"/>
        </authorList>
    </citation>
    <scope>IDENTIFICATION</scope>
</reference>
<evidence type="ECO:0000313" key="3">
    <source>
        <dbReference type="RefSeq" id="XP_006018806.1"/>
    </source>
</evidence>
<dbReference type="AlphaFoldDB" id="A0A1U7RIQ3"/>
<dbReference type="SUPFAM" id="SSF52047">
    <property type="entry name" value="RNI-like"/>
    <property type="match status" value="1"/>
</dbReference>
<dbReference type="InterPro" id="IPR032675">
    <property type="entry name" value="LRR_dom_sf"/>
</dbReference>
<dbReference type="CTD" id="79782"/>
<dbReference type="KEGG" id="asn:102371882"/>
<evidence type="ECO:0000256" key="1">
    <source>
        <dbReference type="SAM" id="MobiDB-lite"/>
    </source>
</evidence>
<dbReference type="InterPro" id="IPR042419">
    <property type="entry name" value="LRC31"/>
</dbReference>
<gene>
    <name evidence="3" type="primary">LRRC31</name>
</gene>
<dbReference type="InParanoid" id="A0A1U7RIQ3"/>
<dbReference type="RefSeq" id="XP_006018806.1">
    <property type="nucleotide sequence ID" value="XM_006018744.2"/>
</dbReference>
<dbReference type="Pfam" id="PF13516">
    <property type="entry name" value="LRR_6"/>
    <property type="match status" value="2"/>
</dbReference>
<name>A0A1U7RIQ3_ALLSI</name>
<feature type="region of interest" description="Disordered" evidence="1">
    <location>
        <begin position="1"/>
        <end position="20"/>
    </location>
</feature>
<proteinExistence type="predicted"/>
<dbReference type="Gene3D" id="3.80.10.10">
    <property type="entry name" value="Ribonuclease Inhibitor"/>
    <property type="match status" value="3"/>
</dbReference>
<dbReference type="STRING" id="38654.A0A1U7RIQ3"/>
<dbReference type="PANTHER" id="PTHR24109">
    <property type="entry name" value="LEUCINE-RICH REPEAT-CONTAINING PROTEIN 31"/>
    <property type="match status" value="1"/>
</dbReference>
<accession>A0A1U7RIQ3</accession>
<protein>
    <submittedName>
        <fullName evidence="3">Leucine-rich repeat-containing protein 31 isoform X1</fullName>
    </submittedName>
</protein>
<evidence type="ECO:0000313" key="2">
    <source>
        <dbReference type="Proteomes" id="UP000189705"/>
    </source>
</evidence>
<organism evidence="2 3">
    <name type="scientific">Alligator sinensis</name>
    <name type="common">Chinese alligator</name>
    <dbReference type="NCBI Taxonomy" id="38654"/>
    <lineage>
        <taxon>Eukaryota</taxon>
        <taxon>Metazoa</taxon>
        <taxon>Chordata</taxon>
        <taxon>Craniata</taxon>
        <taxon>Vertebrata</taxon>
        <taxon>Euteleostomi</taxon>
        <taxon>Archelosauria</taxon>
        <taxon>Archosauria</taxon>
        <taxon>Crocodylia</taxon>
        <taxon>Alligatoridae</taxon>
        <taxon>Alligatorinae</taxon>
        <taxon>Alligator</taxon>
    </lineage>
</organism>
<dbReference type="Proteomes" id="UP000189705">
    <property type="component" value="Unplaced"/>
</dbReference>
<sequence>MERAETAQDPQNGYEEGLLKRSPFHLFMTQIQRIKSSVGKGKHQHSSVIQFFSDLDPGGKSKGETEEEEIDLSRPDNQNEKPTVPASDEVSHNVSETDLVSGKWKVKQFMKKLGKKPNSKNMDLNNCALNETDLMELSGLLPFLPELEEINLSWNDFVGGTLNPLTLQLHYVNKLKSLRLNNCSLTAEDIASLGEALEIIPFLEELDLSWNTNIGGKLSLLTKKIQKGSKIKILKVIDCNLAAKDGESLAQILNVIHHLKVLDLSINQKIGCSLKSIAQELKNVPGLEELNLHMCGVKKDGLQSLDTAFQYLLELRKLDLSCNREIGRGFEDSAAHLANLKDLEVLDLHQCCVTEEDLAVLTQVIPLLSSLQELNLSSNKNIGMSSDHLLSRLRFLPKLKSVIISNCSLQKASFASLADAALHLPELEILDLSWNKCVGGNLKLLLEALKLATEIRVLILSSCNLAAGDLALLALLMRTGHLAKLQKLDLSYNDTVCDEGWATFYQDLAELKELSELDVSLRPSSCRDCGMWFGKLLTALPKMPAFTELGIQRWVFSGAQQKQLEYFNRDNTRNVRFDYRGQVSVSEKAFPNSTTGTMYRATLPWNTASFR</sequence>
<dbReference type="SMART" id="SM00368">
    <property type="entry name" value="LRR_RI"/>
    <property type="match status" value="6"/>
</dbReference>
<dbReference type="PANTHER" id="PTHR24109:SF3">
    <property type="entry name" value="LEUCINE-RICH REPEAT-CONTAINING PROTEIN 31"/>
    <property type="match status" value="1"/>
</dbReference>
<dbReference type="OrthoDB" id="1394818at2759"/>
<feature type="region of interest" description="Disordered" evidence="1">
    <location>
        <begin position="35"/>
        <end position="92"/>
    </location>
</feature>
<dbReference type="InterPro" id="IPR001611">
    <property type="entry name" value="Leu-rich_rpt"/>
</dbReference>
<dbReference type="GeneID" id="102371882"/>